<proteinExistence type="predicted"/>
<dbReference type="RefSeq" id="WP_221028920.1">
    <property type="nucleotide sequence ID" value="NZ_CP139781.1"/>
</dbReference>
<gene>
    <name evidence="1" type="ORF">K1X11_001410</name>
</gene>
<name>A0ABZ1C8U0_9BACT</name>
<organism evidence="1 2">
    <name type="scientific">Actomonas aquatica</name>
    <dbReference type="NCBI Taxonomy" id="2866162"/>
    <lineage>
        <taxon>Bacteria</taxon>
        <taxon>Pseudomonadati</taxon>
        <taxon>Verrucomicrobiota</taxon>
        <taxon>Opitutia</taxon>
        <taxon>Opitutales</taxon>
        <taxon>Opitutaceae</taxon>
        <taxon>Actomonas</taxon>
    </lineage>
</organism>
<accession>A0ABZ1C8U0</accession>
<evidence type="ECO:0008006" key="3">
    <source>
        <dbReference type="Google" id="ProtNLM"/>
    </source>
</evidence>
<evidence type="ECO:0000313" key="2">
    <source>
        <dbReference type="Proteomes" id="UP000738431"/>
    </source>
</evidence>
<dbReference type="Proteomes" id="UP000738431">
    <property type="component" value="Chromosome"/>
</dbReference>
<sequence>MTLEIETGNLGEVPTSGTGWAVGFSPWTDTPGSLRHVPADTAVRGLCLKWKTHQAGDPQGINKPVSSGRTLSVLVSAESRFRIEFASDAAFTQDVSAVVLKRAGDFVAWGAGVHHRWEAQTGCTMMTLRWEPDADGER</sequence>
<reference evidence="1 2" key="1">
    <citation type="submission" date="2023-12" db="EMBL/GenBank/DDBJ databases">
        <title>Description of an unclassified Opitutus bacterium of Verrucomicrobiota.</title>
        <authorList>
            <person name="Zhang D.-F."/>
        </authorList>
    </citation>
    <scope>NUCLEOTIDE SEQUENCE [LARGE SCALE GENOMIC DNA]</scope>
    <source>
        <strain evidence="1 2">WL0086</strain>
    </source>
</reference>
<evidence type="ECO:0000313" key="1">
    <source>
        <dbReference type="EMBL" id="WRQ88045.1"/>
    </source>
</evidence>
<dbReference type="EMBL" id="CP139781">
    <property type="protein sequence ID" value="WRQ88045.1"/>
    <property type="molecule type" value="Genomic_DNA"/>
</dbReference>
<keyword evidence="2" id="KW-1185">Reference proteome</keyword>
<protein>
    <recommendedName>
        <fullName evidence="3">Signal peptidase I</fullName>
    </recommendedName>
</protein>